<dbReference type="Gene3D" id="3.90.960.10">
    <property type="entry name" value="YbaK/aminoacyl-tRNA synthetase-associated domain"/>
    <property type="match status" value="1"/>
</dbReference>
<gene>
    <name evidence="2" type="ORF">NKI27_17935</name>
</gene>
<evidence type="ECO:0000259" key="1">
    <source>
        <dbReference type="PROSITE" id="PS51833"/>
    </source>
</evidence>
<dbReference type="InterPro" id="IPR007214">
    <property type="entry name" value="YbaK/aa-tRNA-synth-assoc-dom"/>
</dbReference>
<protein>
    <submittedName>
        <fullName evidence="2">HDOD domain-containing protein</fullName>
    </submittedName>
</protein>
<dbReference type="InterPro" id="IPR052340">
    <property type="entry name" value="RNase_Y/CdgJ"/>
</dbReference>
<dbReference type="PANTHER" id="PTHR33525:SF3">
    <property type="entry name" value="RIBONUCLEASE Y"/>
    <property type="match status" value="1"/>
</dbReference>
<sequence>MIPSAVSNIIENNNSDPASAADTAQLTLVEPQQAPQDKVVNMVLMHDVLGRMQVIFPANCLLDVDRLNARLGRDLVALAPNDLDTLRVKYSLSTIPALPGITGLPAVVDESVLSMDVVFLESGVEGKMIKLDQDVFSGLLAEAKRESFSVPIASINLNRSNTSQDLEQINDAIKKFTYLRIQQRLEDTLEVPPLPQTAQKIIHLRVDPEAGINDLADIVESDPSLSAQVVSWASSSFYSAPGKIKSVHDAIMRVLGFDLVMNLSMGLALGRTLMLPKEQPEGYEPYWQQSMWMATATGALINIIPREHRPGFGLAYLSGLLHNFGYLVLAHVFPPHFSLICRYIEANPHVDASYVEHFLLGITREQVGSKLMAVWNMPEEVIVALRHQKNSAFEGVNSEFANILFIARNLLSESGLWVGPAQPIPDELYERLQLDPEEAKEVIKDLIEAKDEILKMAGMLES</sequence>
<dbReference type="PIRSF" id="PIRSF036888">
    <property type="entry name" value="HDGYPm_UCP036888"/>
    <property type="match status" value="1"/>
</dbReference>
<keyword evidence="3" id="KW-1185">Reference proteome</keyword>
<evidence type="ECO:0000313" key="3">
    <source>
        <dbReference type="Proteomes" id="UP001163739"/>
    </source>
</evidence>
<accession>A0ABY6N1G8</accession>
<dbReference type="EMBL" id="CP100390">
    <property type="protein sequence ID" value="UZE95904.1"/>
    <property type="molecule type" value="Genomic_DNA"/>
</dbReference>
<dbReference type="InterPro" id="IPR014627">
    <property type="entry name" value="UCP036888_HDGYP-like"/>
</dbReference>
<proteinExistence type="predicted"/>
<evidence type="ECO:0000313" key="2">
    <source>
        <dbReference type="EMBL" id="UZE95904.1"/>
    </source>
</evidence>
<reference evidence="2" key="1">
    <citation type="submission" date="2022-06" db="EMBL/GenBank/DDBJ databases">
        <title>Alkalimarinus sp. nov., isolated from gut of a Alitta virens.</title>
        <authorList>
            <person name="Yang A.I."/>
            <person name="Shin N.-R."/>
        </authorList>
    </citation>
    <scope>NUCLEOTIDE SEQUENCE</scope>
    <source>
        <strain evidence="2">A2M4</strain>
    </source>
</reference>
<dbReference type="Gene3D" id="1.10.3210.10">
    <property type="entry name" value="Hypothetical protein af1432"/>
    <property type="match status" value="1"/>
</dbReference>
<dbReference type="InterPro" id="IPR036754">
    <property type="entry name" value="YbaK/aa-tRNA-synt-asso_dom_sf"/>
</dbReference>
<dbReference type="RefSeq" id="WP_265047387.1">
    <property type="nucleotide sequence ID" value="NZ_CP100390.1"/>
</dbReference>
<dbReference type="InterPro" id="IPR013976">
    <property type="entry name" value="HDOD"/>
</dbReference>
<dbReference type="PROSITE" id="PS51833">
    <property type="entry name" value="HDOD"/>
    <property type="match status" value="1"/>
</dbReference>
<name>A0ABY6N1G8_9ALTE</name>
<dbReference type="Pfam" id="PF08668">
    <property type="entry name" value="HDOD"/>
    <property type="match status" value="1"/>
</dbReference>
<organism evidence="2 3">
    <name type="scientific">Alkalimarinus alittae</name>
    <dbReference type="NCBI Taxonomy" id="2961619"/>
    <lineage>
        <taxon>Bacteria</taxon>
        <taxon>Pseudomonadati</taxon>
        <taxon>Pseudomonadota</taxon>
        <taxon>Gammaproteobacteria</taxon>
        <taxon>Alteromonadales</taxon>
        <taxon>Alteromonadaceae</taxon>
        <taxon>Alkalimarinus</taxon>
    </lineage>
</organism>
<feature type="domain" description="HDOD" evidence="1">
    <location>
        <begin position="191"/>
        <end position="391"/>
    </location>
</feature>
<dbReference type="SUPFAM" id="SSF55826">
    <property type="entry name" value="YbaK/ProRS associated domain"/>
    <property type="match status" value="1"/>
</dbReference>
<dbReference type="Proteomes" id="UP001163739">
    <property type="component" value="Chromosome"/>
</dbReference>
<dbReference type="SUPFAM" id="SSF109604">
    <property type="entry name" value="HD-domain/PDEase-like"/>
    <property type="match status" value="1"/>
</dbReference>
<dbReference type="Pfam" id="PF04073">
    <property type="entry name" value="tRNA_edit"/>
    <property type="match status" value="1"/>
</dbReference>
<dbReference type="PANTHER" id="PTHR33525">
    <property type="match status" value="1"/>
</dbReference>